<dbReference type="RefSeq" id="WP_407944646.1">
    <property type="nucleotide sequence ID" value="NZ_FOCM01000001.1"/>
</dbReference>
<evidence type="ECO:0000256" key="11">
    <source>
        <dbReference type="ARBA" id="ARBA00023136"/>
    </source>
</evidence>
<comment type="subcellular location">
    <subcellularLocation>
        <location evidence="2 12">Cell inner membrane</location>
        <topology evidence="2 12">Single-pass membrane protein</topology>
    </subcellularLocation>
</comment>
<keyword evidence="8 12" id="KW-0812">Transmembrane</keyword>
<evidence type="ECO:0000256" key="7">
    <source>
        <dbReference type="ARBA" id="ARBA00022519"/>
    </source>
</evidence>
<evidence type="ECO:0000256" key="12">
    <source>
        <dbReference type="RuleBase" id="RU363101"/>
    </source>
</evidence>
<dbReference type="NCBIfam" id="TIGR03141">
    <property type="entry name" value="cytochro_ccmD"/>
    <property type="match status" value="1"/>
</dbReference>
<evidence type="ECO:0000256" key="8">
    <source>
        <dbReference type="ARBA" id="ARBA00022692"/>
    </source>
</evidence>
<comment type="function">
    <text evidence="1 12">Required for the export of heme to the periplasm for the biogenesis of c-type cytochromes.</text>
</comment>
<evidence type="ECO:0000256" key="9">
    <source>
        <dbReference type="ARBA" id="ARBA00022748"/>
    </source>
</evidence>
<evidence type="ECO:0000256" key="3">
    <source>
        <dbReference type="ARBA" id="ARBA00008741"/>
    </source>
</evidence>
<evidence type="ECO:0000313" key="14">
    <source>
        <dbReference type="Proteomes" id="UP000199372"/>
    </source>
</evidence>
<evidence type="ECO:0000256" key="5">
    <source>
        <dbReference type="ARBA" id="ARBA00022448"/>
    </source>
</evidence>
<protein>
    <recommendedName>
        <fullName evidence="4 12">Heme exporter protein D</fullName>
    </recommendedName>
</protein>
<dbReference type="GO" id="GO:0017004">
    <property type="term" value="P:cytochrome complex assembly"/>
    <property type="evidence" value="ECO:0007669"/>
    <property type="project" value="UniProtKB-KW"/>
</dbReference>
<dbReference type="Pfam" id="PF04995">
    <property type="entry name" value="CcmD"/>
    <property type="match status" value="1"/>
</dbReference>
<keyword evidence="6 12" id="KW-1003">Cell membrane</keyword>
<keyword evidence="14" id="KW-1185">Reference proteome</keyword>
<evidence type="ECO:0000256" key="10">
    <source>
        <dbReference type="ARBA" id="ARBA00022989"/>
    </source>
</evidence>
<keyword evidence="7 12" id="KW-0997">Cell inner membrane</keyword>
<dbReference type="InterPro" id="IPR007078">
    <property type="entry name" value="Haem_export_protD_CcmD"/>
</dbReference>
<evidence type="ECO:0000313" key="13">
    <source>
        <dbReference type="EMBL" id="SEM79784.1"/>
    </source>
</evidence>
<dbReference type="Proteomes" id="UP000199372">
    <property type="component" value="Unassembled WGS sequence"/>
</dbReference>
<feature type="transmembrane region" description="Helical" evidence="12">
    <location>
        <begin position="12"/>
        <end position="31"/>
    </location>
</feature>
<evidence type="ECO:0000256" key="6">
    <source>
        <dbReference type="ARBA" id="ARBA00022475"/>
    </source>
</evidence>
<dbReference type="GO" id="GO:0015886">
    <property type="term" value="P:heme transport"/>
    <property type="evidence" value="ECO:0007669"/>
    <property type="project" value="InterPro"/>
</dbReference>
<reference evidence="14" key="1">
    <citation type="submission" date="2016-10" db="EMBL/GenBank/DDBJ databases">
        <authorList>
            <person name="Varghese N."/>
            <person name="Submissions S."/>
        </authorList>
    </citation>
    <scope>NUCLEOTIDE SEQUENCE [LARGE SCALE GENOMIC DNA]</scope>
    <source>
        <strain evidence="14">DSM 26893</strain>
    </source>
</reference>
<gene>
    <name evidence="13" type="ORF">SAMN04488011_101511</name>
</gene>
<sequence length="49" mass="5183">MPDLGKYAVEVGAAYGLSAVLIVGLVAVTLWRGKRVKRALDAAEGRRNA</sequence>
<dbReference type="AlphaFoldDB" id="A0A1H8BCF9"/>
<dbReference type="EMBL" id="FOCM01000001">
    <property type="protein sequence ID" value="SEM79784.1"/>
    <property type="molecule type" value="Genomic_DNA"/>
</dbReference>
<proteinExistence type="inferred from homology"/>
<keyword evidence="10 12" id="KW-1133">Transmembrane helix</keyword>
<evidence type="ECO:0000256" key="2">
    <source>
        <dbReference type="ARBA" id="ARBA00004377"/>
    </source>
</evidence>
<evidence type="ECO:0000256" key="4">
    <source>
        <dbReference type="ARBA" id="ARBA00016461"/>
    </source>
</evidence>
<keyword evidence="11 12" id="KW-0472">Membrane</keyword>
<comment type="similarity">
    <text evidence="3 12">Belongs to the CcmD/CycX/HelD family.</text>
</comment>
<keyword evidence="5 12" id="KW-0813">Transport</keyword>
<organism evidence="13 14">
    <name type="scientific">Palleronia pelagia</name>
    <dbReference type="NCBI Taxonomy" id="387096"/>
    <lineage>
        <taxon>Bacteria</taxon>
        <taxon>Pseudomonadati</taxon>
        <taxon>Pseudomonadota</taxon>
        <taxon>Alphaproteobacteria</taxon>
        <taxon>Rhodobacterales</taxon>
        <taxon>Roseobacteraceae</taxon>
        <taxon>Palleronia</taxon>
    </lineage>
</organism>
<name>A0A1H8BCF9_9RHOB</name>
<dbReference type="GO" id="GO:0005886">
    <property type="term" value="C:plasma membrane"/>
    <property type="evidence" value="ECO:0007669"/>
    <property type="project" value="UniProtKB-SubCell"/>
</dbReference>
<evidence type="ECO:0000256" key="1">
    <source>
        <dbReference type="ARBA" id="ARBA00002442"/>
    </source>
</evidence>
<keyword evidence="9 12" id="KW-0201">Cytochrome c-type biogenesis</keyword>
<accession>A0A1H8BCF9</accession>